<evidence type="ECO:0000256" key="5">
    <source>
        <dbReference type="SAM" id="MobiDB-lite"/>
    </source>
</evidence>
<keyword evidence="3 4" id="KW-0648">Protein biosynthesis</keyword>
<evidence type="ECO:0000256" key="3">
    <source>
        <dbReference type="ARBA" id="ARBA00022917"/>
    </source>
</evidence>
<comment type="caution">
    <text evidence="6">The sequence shown here is derived from an EMBL/GenBank/DDBJ whole genome shotgun (WGS) entry which is preliminary data.</text>
</comment>
<comment type="subunit">
    <text evidence="4">Component of the eukaryotic translation initiation factor 3 (eIF-3) complex.</text>
</comment>
<dbReference type="InterPro" id="IPR023194">
    <property type="entry name" value="eIF3-like_dom_sf"/>
</dbReference>
<dbReference type="AlphaFoldDB" id="A0A9W8DYK9"/>
<protein>
    <recommendedName>
        <fullName evidence="4">Eukaryotic translation initiation factor 3 subunit J</fullName>
        <shortName evidence="4">eIF3j</shortName>
    </recommendedName>
    <alternativeName>
        <fullName evidence="4">Eukaryotic translation initiation factor 3 30 kDa subunit homolog</fullName>
        <shortName evidence="4">eIF-3 30 kDa subunit homolog</shortName>
    </alternativeName>
</protein>
<organism evidence="6 7">
    <name type="scientific">Tieghemiomyces parasiticus</name>
    <dbReference type="NCBI Taxonomy" id="78921"/>
    <lineage>
        <taxon>Eukaryota</taxon>
        <taxon>Fungi</taxon>
        <taxon>Fungi incertae sedis</taxon>
        <taxon>Zoopagomycota</taxon>
        <taxon>Kickxellomycotina</taxon>
        <taxon>Dimargaritomycetes</taxon>
        <taxon>Dimargaritales</taxon>
        <taxon>Dimargaritaceae</taxon>
        <taxon>Tieghemiomyces</taxon>
    </lineage>
</organism>
<dbReference type="GO" id="GO:0016282">
    <property type="term" value="C:eukaryotic 43S preinitiation complex"/>
    <property type="evidence" value="ECO:0007669"/>
    <property type="project" value="UniProtKB-UniRule"/>
</dbReference>
<accession>A0A9W8DYK9</accession>
<dbReference type="PANTHER" id="PTHR21681">
    <property type="entry name" value="EUKARYOTIC TRANSLATION INITIATION FACTOR 3 SUBUNIT J"/>
    <property type="match status" value="1"/>
</dbReference>
<proteinExistence type="inferred from homology"/>
<feature type="compositionally biased region" description="Acidic residues" evidence="5">
    <location>
        <begin position="1"/>
        <end position="11"/>
    </location>
</feature>
<keyword evidence="1 4" id="KW-0963">Cytoplasm</keyword>
<name>A0A9W8DYK9_9FUNG</name>
<evidence type="ECO:0000256" key="2">
    <source>
        <dbReference type="ARBA" id="ARBA00022540"/>
    </source>
</evidence>
<keyword evidence="7" id="KW-1185">Reference proteome</keyword>
<dbReference type="HAMAP" id="MF_03009">
    <property type="entry name" value="eIF3j"/>
    <property type="match status" value="1"/>
</dbReference>
<evidence type="ECO:0000313" key="6">
    <source>
        <dbReference type="EMBL" id="KAJ1924650.1"/>
    </source>
</evidence>
<dbReference type="Proteomes" id="UP001150569">
    <property type="component" value="Unassembled WGS sequence"/>
</dbReference>
<feature type="compositionally biased region" description="Basic and acidic residues" evidence="5">
    <location>
        <begin position="71"/>
        <end position="94"/>
    </location>
</feature>
<feature type="region of interest" description="Disordered" evidence="5">
    <location>
        <begin position="1"/>
        <end position="104"/>
    </location>
</feature>
<dbReference type="EMBL" id="JANBPT010000261">
    <property type="protein sequence ID" value="KAJ1924650.1"/>
    <property type="molecule type" value="Genomic_DNA"/>
</dbReference>
<feature type="compositionally biased region" description="Basic and acidic residues" evidence="5">
    <location>
        <begin position="205"/>
        <end position="215"/>
    </location>
</feature>
<dbReference type="OrthoDB" id="20381at2759"/>
<dbReference type="InterPro" id="IPR013906">
    <property type="entry name" value="eIF3j"/>
</dbReference>
<feature type="compositionally biased region" description="Acidic residues" evidence="5">
    <location>
        <begin position="38"/>
        <end position="47"/>
    </location>
</feature>
<dbReference type="GO" id="GO:0005852">
    <property type="term" value="C:eukaryotic translation initiation factor 3 complex"/>
    <property type="evidence" value="ECO:0007669"/>
    <property type="project" value="UniProtKB-UniRule"/>
</dbReference>
<dbReference type="Gene3D" id="1.10.246.60">
    <property type="entry name" value="Eukaryotic translation initiation factor 3 like domains"/>
    <property type="match status" value="1"/>
</dbReference>
<comment type="similarity">
    <text evidence="4">Belongs to the eIF-3 subunit J family.</text>
</comment>
<keyword evidence="2 4" id="KW-0396">Initiation factor</keyword>
<sequence length="254" mass="29118">MSDWEKEEFDEIAPIVAPKKSQWEDEDLDETNIKESWDDSDDSEDEAPKEAASSGAPAAPTRKRKSVAQKIAEKIAQREKEEQERAERRAKGLPEVEEEAEDDIVARRQEARNRELTNDTENASDLFAGMTIKDQQFRDDLASINPRTMEDFDKFRKLLVERVTSYKNQRYYSTFVEAFVRELCVPMNDMDVRKVSSTLSSMANDKQKAARDAAKGKKKTKKSAAQVQTAPVKSGLFDKTDYANENYDDFDDFM</sequence>
<evidence type="ECO:0000256" key="1">
    <source>
        <dbReference type="ARBA" id="ARBA00022490"/>
    </source>
</evidence>
<reference evidence="6" key="1">
    <citation type="submission" date="2022-07" db="EMBL/GenBank/DDBJ databases">
        <title>Phylogenomic reconstructions and comparative analyses of Kickxellomycotina fungi.</title>
        <authorList>
            <person name="Reynolds N.K."/>
            <person name="Stajich J.E."/>
            <person name="Barry K."/>
            <person name="Grigoriev I.V."/>
            <person name="Crous P."/>
            <person name="Smith M.E."/>
        </authorList>
    </citation>
    <scope>NUCLEOTIDE SEQUENCE</scope>
    <source>
        <strain evidence="6">RSA 861</strain>
    </source>
</reference>
<comment type="subcellular location">
    <subcellularLocation>
        <location evidence="4">Cytoplasm</location>
    </subcellularLocation>
</comment>
<dbReference type="GO" id="GO:0033290">
    <property type="term" value="C:eukaryotic 48S preinitiation complex"/>
    <property type="evidence" value="ECO:0007669"/>
    <property type="project" value="UniProtKB-UniRule"/>
</dbReference>
<feature type="region of interest" description="Disordered" evidence="5">
    <location>
        <begin position="202"/>
        <end position="229"/>
    </location>
</feature>
<comment type="function">
    <text evidence="4">Component of the eukaryotic translation initiation factor 3 (eIF-3) complex, which is involved in protein synthesis of a specialized repertoire of mRNAs and, together with other initiation factors, stimulates binding of mRNA and methionyl-tRNAi to the 40S ribosome. The eIF-3 complex specifically targets and initiates translation of a subset of mRNAs involved in cell proliferation.</text>
</comment>
<dbReference type="Pfam" id="PF08597">
    <property type="entry name" value="eIF3_subunit"/>
    <property type="match status" value="1"/>
</dbReference>
<evidence type="ECO:0000313" key="7">
    <source>
        <dbReference type="Proteomes" id="UP001150569"/>
    </source>
</evidence>
<dbReference type="GO" id="GO:0003743">
    <property type="term" value="F:translation initiation factor activity"/>
    <property type="evidence" value="ECO:0007669"/>
    <property type="project" value="UniProtKB-UniRule"/>
</dbReference>
<dbReference type="PANTHER" id="PTHR21681:SF0">
    <property type="entry name" value="EUKARYOTIC TRANSLATION INITIATION FACTOR 3 SUBUNIT J"/>
    <property type="match status" value="1"/>
</dbReference>
<gene>
    <name evidence="6" type="primary">HCR1_2</name>
    <name evidence="4" type="synonym">HCR1</name>
    <name evidence="6" type="ORF">IWQ60_005056</name>
</gene>
<dbReference type="GO" id="GO:0001732">
    <property type="term" value="P:formation of cytoplasmic translation initiation complex"/>
    <property type="evidence" value="ECO:0007669"/>
    <property type="project" value="UniProtKB-UniRule"/>
</dbReference>
<evidence type="ECO:0000256" key="4">
    <source>
        <dbReference type="HAMAP-Rule" id="MF_03009"/>
    </source>
</evidence>